<keyword evidence="3" id="KW-0560">Oxidoreductase</keyword>
<sequence>MLISQKQVPKMPMLLQNPTVISIANRLGKTPAQVLLRFLVQLGTAAIPMSSSPDRIRQNLQLSGSDVSALEALDQGTRGKTFPFDDRFQG</sequence>
<evidence type="ECO:0000256" key="2">
    <source>
        <dbReference type="ARBA" id="ARBA00022857"/>
    </source>
</evidence>
<dbReference type="EMBL" id="JAXCGZ010022650">
    <property type="protein sequence ID" value="KAK7028792.1"/>
    <property type="molecule type" value="Genomic_DNA"/>
</dbReference>
<feature type="domain" description="NADP-dependent oxidoreductase" evidence="4">
    <location>
        <begin position="15"/>
        <end position="63"/>
    </location>
</feature>
<keyword evidence="6" id="KW-1185">Reference proteome</keyword>
<dbReference type="Proteomes" id="UP001381693">
    <property type="component" value="Unassembled WGS sequence"/>
</dbReference>
<keyword evidence="2" id="KW-0521">NADP</keyword>
<gene>
    <name evidence="5" type="ORF">SK128_010367</name>
</gene>
<dbReference type="AlphaFoldDB" id="A0AAN8WNQ1"/>
<evidence type="ECO:0000313" key="6">
    <source>
        <dbReference type="Proteomes" id="UP001381693"/>
    </source>
</evidence>
<evidence type="ECO:0000256" key="3">
    <source>
        <dbReference type="ARBA" id="ARBA00023002"/>
    </source>
</evidence>
<organism evidence="5 6">
    <name type="scientific">Halocaridina rubra</name>
    <name type="common">Hawaiian red shrimp</name>
    <dbReference type="NCBI Taxonomy" id="373956"/>
    <lineage>
        <taxon>Eukaryota</taxon>
        <taxon>Metazoa</taxon>
        <taxon>Ecdysozoa</taxon>
        <taxon>Arthropoda</taxon>
        <taxon>Crustacea</taxon>
        <taxon>Multicrustacea</taxon>
        <taxon>Malacostraca</taxon>
        <taxon>Eumalacostraca</taxon>
        <taxon>Eucarida</taxon>
        <taxon>Decapoda</taxon>
        <taxon>Pleocyemata</taxon>
        <taxon>Caridea</taxon>
        <taxon>Atyoidea</taxon>
        <taxon>Atyidae</taxon>
        <taxon>Halocaridina</taxon>
    </lineage>
</organism>
<comment type="caution">
    <text evidence="5">The sequence shown here is derived from an EMBL/GenBank/DDBJ whole genome shotgun (WGS) entry which is preliminary data.</text>
</comment>
<accession>A0AAN8WNQ1</accession>
<dbReference type="Gene3D" id="3.20.20.100">
    <property type="entry name" value="NADP-dependent oxidoreductase domain"/>
    <property type="match status" value="1"/>
</dbReference>
<dbReference type="PANTHER" id="PTHR43827">
    <property type="entry name" value="2,5-DIKETO-D-GLUCONIC ACID REDUCTASE"/>
    <property type="match status" value="1"/>
</dbReference>
<dbReference type="InterPro" id="IPR020471">
    <property type="entry name" value="AKR"/>
</dbReference>
<proteinExistence type="inferred from homology"/>
<dbReference type="GO" id="GO:0016616">
    <property type="term" value="F:oxidoreductase activity, acting on the CH-OH group of donors, NAD or NADP as acceptor"/>
    <property type="evidence" value="ECO:0007669"/>
    <property type="project" value="UniProtKB-ARBA"/>
</dbReference>
<reference evidence="5 6" key="1">
    <citation type="submission" date="2023-11" db="EMBL/GenBank/DDBJ databases">
        <title>Halocaridina rubra genome assembly.</title>
        <authorList>
            <person name="Smith C."/>
        </authorList>
    </citation>
    <scope>NUCLEOTIDE SEQUENCE [LARGE SCALE GENOMIC DNA]</scope>
    <source>
        <strain evidence="5">EP-1</strain>
        <tissue evidence="5">Whole</tissue>
    </source>
</reference>
<evidence type="ECO:0000256" key="1">
    <source>
        <dbReference type="ARBA" id="ARBA00007905"/>
    </source>
</evidence>
<dbReference type="InterPro" id="IPR023210">
    <property type="entry name" value="NADP_OxRdtase_dom"/>
</dbReference>
<dbReference type="PANTHER" id="PTHR43827:SF3">
    <property type="entry name" value="NADP-DEPENDENT OXIDOREDUCTASE DOMAIN-CONTAINING PROTEIN"/>
    <property type="match status" value="1"/>
</dbReference>
<dbReference type="InterPro" id="IPR036812">
    <property type="entry name" value="NAD(P)_OxRdtase_dom_sf"/>
</dbReference>
<name>A0AAN8WNQ1_HALRR</name>
<dbReference type="SUPFAM" id="SSF51430">
    <property type="entry name" value="NAD(P)-linked oxidoreductase"/>
    <property type="match status" value="1"/>
</dbReference>
<dbReference type="Pfam" id="PF00248">
    <property type="entry name" value="Aldo_ket_red"/>
    <property type="match status" value="1"/>
</dbReference>
<protein>
    <recommendedName>
        <fullName evidence="4">NADP-dependent oxidoreductase domain-containing protein</fullName>
    </recommendedName>
</protein>
<evidence type="ECO:0000259" key="4">
    <source>
        <dbReference type="Pfam" id="PF00248"/>
    </source>
</evidence>
<comment type="similarity">
    <text evidence="1">Belongs to the aldo/keto reductase family.</text>
</comment>
<evidence type="ECO:0000313" key="5">
    <source>
        <dbReference type="EMBL" id="KAK7028792.1"/>
    </source>
</evidence>